<organism evidence="1 2">
    <name type="scientific">Methanohalophilus portucalensis FDF-1</name>
    <dbReference type="NCBI Taxonomy" id="523843"/>
    <lineage>
        <taxon>Archaea</taxon>
        <taxon>Methanobacteriati</taxon>
        <taxon>Methanobacteriota</taxon>
        <taxon>Stenosarchaea group</taxon>
        <taxon>Methanomicrobia</taxon>
        <taxon>Methanosarcinales</taxon>
        <taxon>Methanosarcinaceae</taxon>
        <taxon>Methanohalophilus</taxon>
    </lineage>
</organism>
<evidence type="ECO:0000313" key="1">
    <source>
        <dbReference type="EMBL" id="OJH50191.1"/>
    </source>
</evidence>
<name>A0A1L9C701_9EURY</name>
<dbReference type="EMBL" id="JWTK01000002">
    <property type="protein sequence ID" value="OJH50191.1"/>
    <property type="molecule type" value="Genomic_DNA"/>
</dbReference>
<proteinExistence type="predicted"/>
<protein>
    <submittedName>
        <fullName evidence="1">Uncharacterized protein</fullName>
    </submittedName>
</protein>
<comment type="caution">
    <text evidence="1">The sequence shown here is derived from an EMBL/GenBank/DDBJ whole genome shotgun (WGS) entry which is preliminary data.</text>
</comment>
<sequence>MCQNKDTSHKMFEYLVEMVNHLYFVYSIQKVEIAP</sequence>
<dbReference type="Proteomes" id="UP000185713">
    <property type="component" value="Unassembled WGS sequence"/>
</dbReference>
<reference evidence="1 2" key="1">
    <citation type="submission" date="2014-12" db="EMBL/GenBank/DDBJ databases">
        <title>The genome sequence of Methanohalophilus portucalensis strain FDF1.</title>
        <authorList>
            <person name="Lai M.-C."/>
            <person name="Lai S.-J."/>
        </authorList>
    </citation>
    <scope>NUCLEOTIDE SEQUENCE [LARGE SCALE GENOMIC DNA]</scope>
    <source>
        <strain evidence="1 2">FDF-1</strain>
    </source>
</reference>
<evidence type="ECO:0000313" key="2">
    <source>
        <dbReference type="Proteomes" id="UP000185713"/>
    </source>
</evidence>
<gene>
    <name evidence="1" type="ORF">MPF_0986</name>
</gene>
<dbReference type="AlphaFoldDB" id="A0A1L9C701"/>
<accession>A0A1L9C701</accession>